<dbReference type="Proteomes" id="UP000479710">
    <property type="component" value="Unassembled WGS sequence"/>
</dbReference>
<gene>
    <name evidence="1" type="ORF">E2562_030773</name>
</gene>
<keyword evidence="2" id="KW-1185">Reference proteome</keyword>
<sequence>MEESSGCRAIAQADGRLRRRSGARLRPTEAVVEKGKELLRRWKLRRRLLRRLSEQGKKAAEFVSTVLL</sequence>
<accession>A0A6G1CAU3</accession>
<dbReference type="EMBL" id="SPHZ02000010">
    <property type="protein sequence ID" value="KAF0896924.1"/>
    <property type="molecule type" value="Genomic_DNA"/>
</dbReference>
<name>A0A6G1CAU3_9ORYZ</name>
<proteinExistence type="predicted"/>
<evidence type="ECO:0000313" key="1">
    <source>
        <dbReference type="EMBL" id="KAF0896924.1"/>
    </source>
</evidence>
<dbReference type="AlphaFoldDB" id="A0A6G1CAU3"/>
<organism evidence="1 2">
    <name type="scientific">Oryza meyeriana var. granulata</name>
    <dbReference type="NCBI Taxonomy" id="110450"/>
    <lineage>
        <taxon>Eukaryota</taxon>
        <taxon>Viridiplantae</taxon>
        <taxon>Streptophyta</taxon>
        <taxon>Embryophyta</taxon>
        <taxon>Tracheophyta</taxon>
        <taxon>Spermatophyta</taxon>
        <taxon>Magnoliopsida</taxon>
        <taxon>Liliopsida</taxon>
        <taxon>Poales</taxon>
        <taxon>Poaceae</taxon>
        <taxon>BOP clade</taxon>
        <taxon>Oryzoideae</taxon>
        <taxon>Oryzeae</taxon>
        <taxon>Oryzinae</taxon>
        <taxon>Oryza</taxon>
        <taxon>Oryza meyeriana</taxon>
    </lineage>
</organism>
<evidence type="ECO:0000313" key="2">
    <source>
        <dbReference type="Proteomes" id="UP000479710"/>
    </source>
</evidence>
<reference evidence="1 2" key="1">
    <citation type="submission" date="2019-11" db="EMBL/GenBank/DDBJ databases">
        <title>Whole genome sequence of Oryza granulata.</title>
        <authorList>
            <person name="Li W."/>
        </authorList>
    </citation>
    <scope>NUCLEOTIDE SEQUENCE [LARGE SCALE GENOMIC DNA]</scope>
    <source>
        <strain evidence="2">cv. Menghai</strain>
        <tissue evidence="1">Leaf</tissue>
    </source>
</reference>
<comment type="caution">
    <text evidence="1">The sequence shown here is derived from an EMBL/GenBank/DDBJ whole genome shotgun (WGS) entry which is preliminary data.</text>
</comment>
<protein>
    <submittedName>
        <fullName evidence="1">Uncharacterized protein</fullName>
    </submittedName>
</protein>